<dbReference type="SUPFAM" id="SSF103473">
    <property type="entry name" value="MFS general substrate transporter"/>
    <property type="match status" value="1"/>
</dbReference>
<keyword evidence="2" id="KW-0813">Transport</keyword>
<dbReference type="GO" id="GO:0022857">
    <property type="term" value="F:transmembrane transporter activity"/>
    <property type="evidence" value="ECO:0007669"/>
    <property type="project" value="InterPro"/>
</dbReference>
<evidence type="ECO:0000256" key="2">
    <source>
        <dbReference type="ARBA" id="ARBA00022448"/>
    </source>
</evidence>
<feature type="region of interest" description="Disordered" evidence="6">
    <location>
        <begin position="1"/>
        <end position="46"/>
    </location>
</feature>
<dbReference type="EMBL" id="KN847498">
    <property type="protein sequence ID" value="KIW12129.1"/>
    <property type="molecule type" value="Genomic_DNA"/>
</dbReference>
<evidence type="ECO:0000256" key="7">
    <source>
        <dbReference type="SAM" id="Phobius"/>
    </source>
</evidence>
<dbReference type="FunFam" id="1.20.1250.20:FF:000013">
    <property type="entry name" value="MFS general substrate transporter"/>
    <property type="match status" value="1"/>
</dbReference>
<evidence type="ECO:0000256" key="6">
    <source>
        <dbReference type="SAM" id="MobiDB-lite"/>
    </source>
</evidence>
<protein>
    <recommendedName>
        <fullName evidence="10">Major facilitator superfamily (MFS) profile domain-containing protein</fullName>
    </recommendedName>
</protein>
<dbReference type="GO" id="GO:0016020">
    <property type="term" value="C:membrane"/>
    <property type="evidence" value="ECO:0007669"/>
    <property type="project" value="UniProtKB-SubCell"/>
</dbReference>
<evidence type="ECO:0000256" key="4">
    <source>
        <dbReference type="ARBA" id="ARBA00022989"/>
    </source>
</evidence>
<feature type="transmembrane region" description="Helical" evidence="7">
    <location>
        <begin position="264"/>
        <end position="287"/>
    </location>
</feature>
<dbReference type="VEuPathDB" id="FungiDB:PV08_09404"/>
<dbReference type="InterPro" id="IPR011701">
    <property type="entry name" value="MFS"/>
</dbReference>
<dbReference type="PANTHER" id="PTHR43791">
    <property type="entry name" value="PERMEASE-RELATED"/>
    <property type="match status" value="1"/>
</dbReference>
<feature type="transmembrane region" description="Helical" evidence="7">
    <location>
        <begin position="338"/>
        <end position="362"/>
    </location>
</feature>
<reference evidence="8 9" key="1">
    <citation type="submission" date="2015-01" db="EMBL/GenBank/DDBJ databases">
        <title>The Genome Sequence of Exophiala spinifera CBS89968.</title>
        <authorList>
            <consortium name="The Broad Institute Genomics Platform"/>
            <person name="Cuomo C."/>
            <person name="de Hoog S."/>
            <person name="Gorbushina A."/>
            <person name="Stielow B."/>
            <person name="Teixiera M."/>
            <person name="Abouelleil A."/>
            <person name="Chapman S.B."/>
            <person name="Priest M."/>
            <person name="Young S.K."/>
            <person name="Wortman J."/>
            <person name="Nusbaum C."/>
            <person name="Birren B."/>
        </authorList>
    </citation>
    <scope>NUCLEOTIDE SEQUENCE [LARGE SCALE GENOMIC DNA]</scope>
    <source>
        <strain evidence="8 9">CBS 89968</strain>
    </source>
</reference>
<feature type="transmembrane region" description="Helical" evidence="7">
    <location>
        <begin position="171"/>
        <end position="191"/>
    </location>
</feature>
<evidence type="ECO:0000256" key="1">
    <source>
        <dbReference type="ARBA" id="ARBA00004141"/>
    </source>
</evidence>
<feature type="transmembrane region" description="Helical" evidence="7">
    <location>
        <begin position="429"/>
        <end position="452"/>
    </location>
</feature>
<gene>
    <name evidence="8" type="ORF">PV08_09404</name>
</gene>
<feature type="transmembrane region" description="Helical" evidence="7">
    <location>
        <begin position="464"/>
        <end position="482"/>
    </location>
</feature>
<dbReference type="AlphaFoldDB" id="A0A0D2BLS7"/>
<dbReference type="HOGENOM" id="CLU_001265_0_1_1"/>
<evidence type="ECO:0000313" key="9">
    <source>
        <dbReference type="Proteomes" id="UP000053328"/>
    </source>
</evidence>
<evidence type="ECO:0000256" key="5">
    <source>
        <dbReference type="ARBA" id="ARBA00023136"/>
    </source>
</evidence>
<dbReference type="OrthoDB" id="2985014at2759"/>
<keyword evidence="3 7" id="KW-0812">Transmembrane</keyword>
<feature type="transmembrane region" description="Helical" evidence="7">
    <location>
        <begin position="374"/>
        <end position="392"/>
    </location>
</feature>
<feature type="compositionally biased region" description="Basic and acidic residues" evidence="6">
    <location>
        <begin position="9"/>
        <end position="22"/>
    </location>
</feature>
<feature type="transmembrane region" description="Helical" evidence="7">
    <location>
        <begin position="404"/>
        <end position="423"/>
    </location>
</feature>
<dbReference type="InterPro" id="IPR036259">
    <property type="entry name" value="MFS_trans_sf"/>
</dbReference>
<dbReference type="GeneID" id="27336487"/>
<keyword evidence="9" id="KW-1185">Reference proteome</keyword>
<dbReference type="Gene3D" id="1.20.1250.20">
    <property type="entry name" value="MFS general substrate transporter like domains"/>
    <property type="match status" value="2"/>
</dbReference>
<dbReference type="Pfam" id="PF07690">
    <property type="entry name" value="MFS_1"/>
    <property type="match status" value="1"/>
</dbReference>
<evidence type="ECO:0000313" key="8">
    <source>
        <dbReference type="EMBL" id="KIW12129.1"/>
    </source>
</evidence>
<dbReference type="Proteomes" id="UP000053328">
    <property type="component" value="Unassembled WGS sequence"/>
</dbReference>
<keyword evidence="5 7" id="KW-0472">Membrane</keyword>
<feature type="transmembrane region" description="Helical" evidence="7">
    <location>
        <begin position="141"/>
        <end position="159"/>
    </location>
</feature>
<comment type="subcellular location">
    <subcellularLocation>
        <location evidence="1">Membrane</location>
        <topology evidence="1">Multi-pass membrane protein</topology>
    </subcellularLocation>
</comment>
<organism evidence="8 9">
    <name type="scientific">Exophiala spinifera</name>
    <dbReference type="NCBI Taxonomy" id="91928"/>
    <lineage>
        <taxon>Eukaryota</taxon>
        <taxon>Fungi</taxon>
        <taxon>Dikarya</taxon>
        <taxon>Ascomycota</taxon>
        <taxon>Pezizomycotina</taxon>
        <taxon>Eurotiomycetes</taxon>
        <taxon>Chaetothyriomycetidae</taxon>
        <taxon>Chaetothyriales</taxon>
        <taxon>Herpotrichiellaceae</taxon>
        <taxon>Exophiala</taxon>
    </lineage>
</organism>
<feature type="transmembrane region" description="Helical" evidence="7">
    <location>
        <begin position="197"/>
        <end position="219"/>
    </location>
</feature>
<evidence type="ECO:0000256" key="3">
    <source>
        <dbReference type="ARBA" id="ARBA00022692"/>
    </source>
</evidence>
<dbReference type="PANTHER" id="PTHR43791:SF36">
    <property type="entry name" value="TRANSPORTER, PUTATIVE (AFU_ORTHOLOGUE AFUA_6G08340)-RELATED"/>
    <property type="match status" value="1"/>
</dbReference>
<evidence type="ECO:0008006" key="10">
    <source>
        <dbReference type="Google" id="ProtNLM"/>
    </source>
</evidence>
<accession>A0A0D2BLS7</accession>
<dbReference type="RefSeq" id="XP_016232345.1">
    <property type="nucleotide sequence ID" value="XM_016383722.1"/>
</dbReference>
<name>A0A0D2BLS7_9EURO</name>
<sequence>MSGQLSAKSQEDLRVDLHREDPSTAIPPGHSGRPKTNEPVNMDKPDITPEKTEIDLHHVENEEMSVNVAGKKPTYAEEAFMGEEDGRVKKSALERRLVWKLDLIIVPIAGLMYFTAYMDRNSIGLANVQGLSKDLKLTPNQYYNCLMMFYVGYTAFAWPGNIGLKYARPSWVFGCCVLLFGAFLVGMAGSHSYATPLAMRILIGAAQAFMQGVGLYVTQWYKRDEVATRSAIYYGCATLSGSFSGLIAYGIQKNLTLEATGKEPWRWLFIIEGSLAMFVGALALLLLPNFPEQMRGKKHWLYRQDEIEVAINRLRSYNTVGAKVNLRQMWTAAKDPKCWLFASANSGIALGIASVGLFLPTFIKEFGYSKERTLLFTVIPYACALVATLAICYISDRYNTKGPFLIFCLSCTSVGYIILMSVTNNSGRMFAACLITAFFYPAVILLLSWLGVNIGGFTKRGTTWGGAEIFGQCFSIMGTHIYDQPPRFLKGHAILLGFQVYTIFCAAMLMWIMSRENKKRNATEQEYRVRGEVHPDTYKSLEELQDLHVSFRYVI</sequence>
<keyword evidence="4 7" id="KW-1133">Transmembrane helix</keyword>
<feature type="transmembrane region" description="Helical" evidence="7">
    <location>
        <begin position="494"/>
        <end position="513"/>
    </location>
</feature>
<feature type="transmembrane region" description="Helical" evidence="7">
    <location>
        <begin position="97"/>
        <end position="116"/>
    </location>
</feature>
<feature type="transmembrane region" description="Helical" evidence="7">
    <location>
        <begin position="231"/>
        <end position="252"/>
    </location>
</feature>
<proteinExistence type="predicted"/>